<sequence length="99" mass="10948">MREFIIGTRFNLVLGGVSVVSILITYIINKIFIKNRFVKYIPGILFLIIGFFNLCLAIKFLGSSKDIVKGALFIMGMVAGFISLLTGLIIEICAKEEVS</sequence>
<dbReference type="Proteomes" id="UP000749471">
    <property type="component" value="Unassembled WGS sequence"/>
</dbReference>
<name>A0ABS6E4N8_9FIRM</name>
<evidence type="ECO:0000313" key="3">
    <source>
        <dbReference type="Proteomes" id="UP000749471"/>
    </source>
</evidence>
<keyword evidence="1" id="KW-1133">Transmembrane helix</keyword>
<feature type="transmembrane region" description="Helical" evidence="1">
    <location>
        <begin position="40"/>
        <end position="61"/>
    </location>
</feature>
<gene>
    <name evidence="2" type="ORF">KQI42_05280</name>
</gene>
<keyword evidence="1" id="KW-0812">Transmembrane</keyword>
<proteinExistence type="predicted"/>
<evidence type="ECO:0000313" key="2">
    <source>
        <dbReference type="EMBL" id="MBU5437410.1"/>
    </source>
</evidence>
<dbReference type="EMBL" id="JAHLPM010000003">
    <property type="protein sequence ID" value="MBU5437410.1"/>
    <property type="molecule type" value="Genomic_DNA"/>
</dbReference>
<accession>A0ABS6E4N8</accession>
<reference evidence="2 3" key="1">
    <citation type="submission" date="2021-06" db="EMBL/GenBank/DDBJ databases">
        <authorList>
            <person name="Sun Q."/>
            <person name="Li D."/>
        </authorList>
    </citation>
    <scope>NUCLEOTIDE SEQUENCE [LARGE SCALE GENOMIC DNA]</scope>
    <source>
        <strain evidence="2 3">MSJ-40</strain>
    </source>
</reference>
<comment type="caution">
    <text evidence="2">The sequence shown here is derived from an EMBL/GenBank/DDBJ whole genome shotgun (WGS) entry which is preliminary data.</text>
</comment>
<evidence type="ECO:0000256" key="1">
    <source>
        <dbReference type="SAM" id="Phobius"/>
    </source>
</evidence>
<feature type="transmembrane region" description="Helical" evidence="1">
    <location>
        <begin position="6"/>
        <end position="28"/>
    </location>
</feature>
<keyword evidence="3" id="KW-1185">Reference proteome</keyword>
<keyword evidence="1" id="KW-0472">Membrane</keyword>
<organism evidence="2 3">
    <name type="scientific">Tissierella simiarum</name>
    <dbReference type="NCBI Taxonomy" id="2841534"/>
    <lineage>
        <taxon>Bacteria</taxon>
        <taxon>Bacillati</taxon>
        <taxon>Bacillota</taxon>
        <taxon>Tissierellia</taxon>
        <taxon>Tissierellales</taxon>
        <taxon>Tissierellaceae</taxon>
        <taxon>Tissierella</taxon>
    </lineage>
</organism>
<feature type="transmembrane region" description="Helical" evidence="1">
    <location>
        <begin position="67"/>
        <end position="90"/>
    </location>
</feature>
<dbReference type="RefSeq" id="WP_216517476.1">
    <property type="nucleotide sequence ID" value="NZ_JAHLPM010000003.1"/>
</dbReference>
<protein>
    <submittedName>
        <fullName evidence="2">Uncharacterized protein</fullName>
    </submittedName>
</protein>